<sequence length="92" mass="10531">MVTINSGALDCLPGFVGLLQSGQQRHSHRRRRCRGLELWYWPSGDTGKKRRMSAQYQILMTSLVVRESAVENITANSRLKSIRPITLDDFVR</sequence>
<accession>A0AAV4F6J5</accession>
<gene>
    <name evidence="1" type="ORF">ElyMa_000265000</name>
</gene>
<proteinExistence type="predicted"/>
<protein>
    <submittedName>
        <fullName evidence="1">Uncharacterized protein</fullName>
    </submittedName>
</protein>
<dbReference type="Proteomes" id="UP000762676">
    <property type="component" value="Unassembled WGS sequence"/>
</dbReference>
<dbReference type="AlphaFoldDB" id="A0AAV4F6J5"/>
<evidence type="ECO:0000313" key="2">
    <source>
        <dbReference type="Proteomes" id="UP000762676"/>
    </source>
</evidence>
<evidence type="ECO:0000313" key="1">
    <source>
        <dbReference type="EMBL" id="GFR68000.1"/>
    </source>
</evidence>
<organism evidence="1 2">
    <name type="scientific">Elysia marginata</name>
    <dbReference type="NCBI Taxonomy" id="1093978"/>
    <lineage>
        <taxon>Eukaryota</taxon>
        <taxon>Metazoa</taxon>
        <taxon>Spiralia</taxon>
        <taxon>Lophotrochozoa</taxon>
        <taxon>Mollusca</taxon>
        <taxon>Gastropoda</taxon>
        <taxon>Heterobranchia</taxon>
        <taxon>Euthyneura</taxon>
        <taxon>Panpulmonata</taxon>
        <taxon>Sacoglossa</taxon>
        <taxon>Placobranchoidea</taxon>
        <taxon>Plakobranchidae</taxon>
        <taxon>Elysia</taxon>
    </lineage>
</organism>
<keyword evidence="2" id="KW-1185">Reference proteome</keyword>
<name>A0AAV4F6J5_9GAST</name>
<dbReference type="EMBL" id="BMAT01000539">
    <property type="protein sequence ID" value="GFR68000.1"/>
    <property type="molecule type" value="Genomic_DNA"/>
</dbReference>
<reference evidence="1 2" key="1">
    <citation type="journal article" date="2021" name="Elife">
        <title>Chloroplast acquisition without the gene transfer in kleptoplastic sea slugs, Plakobranchus ocellatus.</title>
        <authorList>
            <person name="Maeda T."/>
            <person name="Takahashi S."/>
            <person name="Yoshida T."/>
            <person name="Shimamura S."/>
            <person name="Takaki Y."/>
            <person name="Nagai Y."/>
            <person name="Toyoda A."/>
            <person name="Suzuki Y."/>
            <person name="Arimoto A."/>
            <person name="Ishii H."/>
            <person name="Satoh N."/>
            <person name="Nishiyama T."/>
            <person name="Hasebe M."/>
            <person name="Maruyama T."/>
            <person name="Minagawa J."/>
            <person name="Obokata J."/>
            <person name="Shigenobu S."/>
        </authorList>
    </citation>
    <scope>NUCLEOTIDE SEQUENCE [LARGE SCALE GENOMIC DNA]</scope>
</reference>
<comment type="caution">
    <text evidence="1">The sequence shown here is derived from an EMBL/GenBank/DDBJ whole genome shotgun (WGS) entry which is preliminary data.</text>
</comment>